<evidence type="ECO:0000256" key="3">
    <source>
        <dbReference type="ARBA" id="ARBA00023125"/>
    </source>
</evidence>
<evidence type="ECO:0000259" key="5">
    <source>
        <dbReference type="Pfam" id="PF00589"/>
    </source>
</evidence>
<dbReference type="Pfam" id="PF00589">
    <property type="entry name" value="Phage_integrase"/>
    <property type="match status" value="1"/>
</dbReference>
<proteinExistence type="inferred from homology"/>
<comment type="caution">
    <text evidence="6">The sequence shown here is derived from an EMBL/GenBank/DDBJ whole genome shotgun (WGS) entry which is preliminary data.</text>
</comment>
<keyword evidence="2" id="KW-0229">DNA integration</keyword>
<dbReference type="Gene3D" id="1.10.443.10">
    <property type="entry name" value="Intergrase catalytic core"/>
    <property type="match status" value="1"/>
</dbReference>
<comment type="similarity">
    <text evidence="1">Belongs to the 'phage' integrase family.</text>
</comment>
<dbReference type="InterPro" id="IPR013762">
    <property type="entry name" value="Integrase-like_cat_sf"/>
</dbReference>
<keyword evidence="7" id="KW-1185">Reference proteome</keyword>
<dbReference type="SUPFAM" id="SSF56349">
    <property type="entry name" value="DNA breaking-rejoining enzymes"/>
    <property type="match status" value="1"/>
</dbReference>
<dbReference type="Gene3D" id="3.30.160.390">
    <property type="entry name" value="Integrase, DNA-binding domain"/>
    <property type="match status" value="1"/>
</dbReference>
<evidence type="ECO:0000313" key="7">
    <source>
        <dbReference type="Proteomes" id="UP001500604"/>
    </source>
</evidence>
<organism evidence="6 7">
    <name type="scientific">Kistimonas scapharcae</name>
    <dbReference type="NCBI Taxonomy" id="1036133"/>
    <lineage>
        <taxon>Bacteria</taxon>
        <taxon>Pseudomonadati</taxon>
        <taxon>Pseudomonadota</taxon>
        <taxon>Gammaproteobacteria</taxon>
        <taxon>Oceanospirillales</taxon>
        <taxon>Endozoicomonadaceae</taxon>
        <taxon>Kistimonas</taxon>
    </lineage>
</organism>
<gene>
    <name evidence="6" type="ORF">GCM10023116_23240</name>
</gene>
<evidence type="ECO:0000256" key="2">
    <source>
        <dbReference type="ARBA" id="ARBA00022908"/>
    </source>
</evidence>
<dbReference type="PANTHER" id="PTHR30629:SF2">
    <property type="entry name" value="PROPHAGE INTEGRASE INTS-RELATED"/>
    <property type="match status" value="1"/>
</dbReference>
<dbReference type="PANTHER" id="PTHR30629">
    <property type="entry name" value="PROPHAGE INTEGRASE"/>
    <property type="match status" value="1"/>
</dbReference>
<keyword evidence="3" id="KW-0238">DNA-binding</keyword>
<dbReference type="RefSeq" id="WP_345196120.1">
    <property type="nucleotide sequence ID" value="NZ_BAABFL010000353.1"/>
</dbReference>
<dbReference type="InterPro" id="IPR011010">
    <property type="entry name" value="DNA_brk_join_enz"/>
</dbReference>
<reference evidence="7" key="1">
    <citation type="journal article" date="2019" name="Int. J. Syst. Evol. Microbiol.">
        <title>The Global Catalogue of Microorganisms (GCM) 10K type strain sequencing project: providing services to taxonomists for standard genome sequencing and annotation.</title>
        <authorList>
            <consortium name="The Broad Institute Genomics Platform"/>
            <consortium name="The Broad Institute Genome Sequencing Center for Infectious Disease"/>
            <person name="Wu L."/>
            <person name="Ma J."/>
        </authorList>
    </citation>
    <scope>NUCLEOTIDE SEQUENCE [LARGE SCALE GENOMIC DNA]</scope>
    <source>
        <strain evidence="7">JCM 17805</strain>
    </source>
</reference>
<accession>A0ABP8V2M1</accession>
<dbReference type="InterPro" id="IPR050808">
    <property type="entry name" value="Phage_Integrase"/>
</dbReference>
<dbReference type="InterPro" id="IPR038488">
    <property type="entry name" value="Integrase_DNA-bd_sf"/>
</dbReference>
<protein>
    <submittedName>
        <fullName evidence="6">Site-specific integrase</fullName>
    </submittedName>
</protein>
<evidence type="ECO:0000256" key="1">
    <source>
        <dbReference type="ARBA" id="ARBA00008857"/>
    </source>
</evidence>
<dbReference type="Proteomes" id="UP001500604">
    <property type="component" value="Unassembled WGS sequence"/>
</dbReference>
<name>A0ABP8V2M1_9GAMM</name>
<dbReference type="InterPro" id="IPR010998">
    <property type="entry name" value="Integrase_recombinase_N"/>
</dbReference>
<evidence type="ECO:0000313" key="6">
    <source>
        <dbReference type="EMBL" id="GAA4650041.1"/>
    </source>
</evidence>
<dbReference type="Gene3D" id="1.10.150.130">
    <property type="match status" value="1"/>
</dbReference>
<dbReference type="EMBL" id="BAABFL010000353">
    <property type="protein sequence ID" value="GAA4650041.1"/>
    <property type="molecule type" value="Genomic_DNA"/>
</dbReference>
<dbReference type="InterPro" id="IPR002104">
    <property type="entry name" value="Integrase_catalytic"/>
</dbReference>
<sequence>MSRITDAKLKALKGKVSEPVGSRGDGNLVFWRRASGSTEAYYRYRNKGSDTLVKIGQYKLTRDGGGYTLAECRDKAFELARIRREVAGDLKEHLEAQAVNHQREQQESKKRAEAEAKRGTLKDLCESYVANLERQGRKSTRNVERALICYVFEPFPKLADMKACDIRPDDVVTILRRMIENGITTTTNRVRSYLHAAYEHGSRSDHDPMEQVAHGKRFMIKHNPVSVVPKQSSFERVRERCLTHEEIYRLWHEFPESLGGQSPVYGLMLRFMLATAGNRPEQLNDCRWSDFDEDRRTFTFYDSKGRNGKPKKRVMPLSIRALAILNELKTISGNHEWIFSITGKAPTRTDNLAGVLRDYCDAIEKRARDEGQKPPERIWSKDIRRTATSLLIECGVKQEQRFQLQSRGDGSVESKHYDHSDRLPEKREALKMYDALLDKILKGENVKLVDMEKYRKKPTTDREAAI</sequence>
<feature type="domain" description="Tyr recombinase" evidence="5">
    <location>
        <begin position="242"/>
        <end position="397"/>
    </location>
</feature>
<keyword evidence="4" id="KW-0233">DNA recombination</keyword>
<evidence type="ECO:0000256" key="4">
    <source>
        <dbReference type="ARBA" id="ARBA00023172"/>
    </source>
</evidence>